<feature type="region of interest" description="Disordered" evidence="12">
    <location>
        <begin position="1493"/>
        <end position="1515"/>
    </location>
</feature>
<evidence type="ECO:0000256" key="1">
    <source>
        <dbReference type="ARBA" id="ARBA00004123"/>
    </source>
</evidence>
<feature type="compositionally biased region" description="Basic residues" evidence="12">
    <location>
        <begin position="1800"/>
        <end position="1810"/>
    </location>
</feature>
<dbReference type="GO" id="GO:0005634">
    <property type="term" value="C:nucleus"/>
    <property type="evidence" value="ECO:0007669"/>
    <property type="project" value="UniProtKB-SubCell"/>
</dbReference>
<evidence type="ECO:0000256" key="4">
    <source>
        <dbReference type="ARBA" id="ARBA00022833"/>
    </source>
</evidence>
<keyword evidence="5 10" id="KW-0440">LIM domain</keyword>
<dbReference type="Proteomes" id="UP000095280">
    <property type="component" value="Unplaced"/>
</dbReference>
<dbReference type="FunFam" id="1.10.10.60:FF:000027">
    <property type="entry name" value="LIM/homeobox protein Lhx9"/>
    <property type="match status" value="1"/>
</dbReference>
<dbReference type="PANTHER" id="PTHR24208">
    <property type="entry name" value="LIM/HOMEOBOX PROTEIN LHX"/>
    <property type="match status" value="1"/>
</dbReference>
<dbReference type="InterPro" id="IPR001781">
    <property type="entry name" value="Znf_LIM"/>
</dbReference>
<keyword evidence="2 10" id="KW-0479">Metal-binding</keyword>
<feature type="transmembrane region" description="Helical" evidence="13">
    <location>
        <begin position="755"/>
        <end position="777"/>
    </location>
</feature>
<evidence type="ECO:0000256" key="13">
    <source>
        <dbReference type="SAM" id="Phobius"/>
    </source>
</evidence>
<dbReference type="GO" id="GO:0000977">
    <property type="term" value="F:RNA polymerase II transcription regulatory region sequence-specific DNA binding"/>
    <property type="evidence" value="ECO:0007669"/>
    <property type="project" value="TreeGrafter"/>
</dbReference>
<dbReference type="GO" id="GO:0030182">
    <property type="term" value="P:neuron differentiation"/>
    <property type="evidence" value="ECO:0007669"/>
    <property type="project" value="TreeGrafter"/>
</dbReference>
<evidence type="ECO:0000256" key="8">
    <source>
        <dbReference type="ARBA" id="ARBA00023242"/>
    </source>
</evidence>
<evidence type="ECO:0000256" key="7">
    <source>
        <dbReference type="ARBA" id="ARBA00023155"/>
    </source>
</evidence>
<dbReference type="PROSITE" id="PS50023">
    <property type="entry name" value="LIM_DOMAIN_2"/>
    <property type="match status" value="2"/>
</dbReference>
<feature type="transmembrane region" description="Helical" evidence="13">
    <location>
        <begin position="1150"/>
        <end position="1169"/>
    </location>
</feature>
<feature type="transmembrane region" description="Helical" evidence="13">
    <location>
        <begin position="910"/>
        <end position="928"/>
    </location>
</feature>
<evidence type="ECO:0000313" key="17">
    <source>
        <dbReference type="WBParaSite" id="maker-uti_cns_0002925-snap-gene-0.3-mRNA-1"/>
    </source>
</evidence>
<dbReference type="Gene3D" id="2.10.110.10">
    <property type="entry name" value="Cysteine Rich Protein"/>
    <property type="match status" value="2"/>
</dbReference>
<dbReference type="SUPFAM" id="SSF57716">
    <property type="entry name" value="Glucocorticoid receptor-like (DNA-binding domain)"/>
    <property type="match status" value="1"/>
</dbReference>
<dbReference type="CDD" id="cd00086">
    <property type="entry name" value="homeodomain"/>
    <property type="match status" value="1"/>
</dbReference>
<evidence type="ECO:0000256" key="3">
    <source>
        <dbReference type="ARBA" id="ARBA00022737"/>
    </source>
</evidence>
<evidence type="ECO:0000256" key="12">
    <source>
        <dbReference type="SAM" id="MobiDB-lite"/>
    </source>
</evidence>
<dbReference type="GO" id="GO:0000981">
    <property type="term" value="F:DNA-binding transcription factor activity, RNA polymerase II-specific"/>
    <property type="evidence" value="ECO:0007669"/>
    <property type="project" value="InterPro"/>
</dbReference>
<keyword evidence="13" id="KW-0472">Membrane</keyword>
<keyword evidence="6 9" id="KW-0238">DNA-binding</keyword>
<feature type="DNA-binding region" description="Homeobox" evidence="9">
    <location>
        <begin position="1807"/>
        <end position="1866"/>
    </location>
</feature>
<dbReference type="InterPro" id="IPR001356">
    <property type="entry name" value="HD"/>
</dbReference>
<evidence type="ECO:0000313" key="16">
    <source>
        <dbReference type="Proteomes" id="UP000095280"/>
    </source>
</evidence>
<feature type="region of interest" description="Disordered" evidence="12">
    <location>
        <begin position="1005"/>
        <end position="1024"/>
    </location>
</feature>
<feature type="domain" description="LIM zinc-binding" evidence="14">
    <location>
        <begin position="1599"/>
        <end position="1662"/>
    </location>
</feature>
<feature type="transmembrane region" description="Helical" evidence="13">
    <location>
        <begin position="834"/>
        <end position="861"/>
    </location>
</feature>
<dbReference type="PANTHER" id="PTHR24208:SF168">
    <property type="entry name" value="PROTEIN APTEROUS"/>
    <property type="match status" value="1"/>
</dbReference>
<dbReference type="PROSITE" id="PS50071">
    <property type="entry name" value="HOMEOBOX_2"/>
    <property type="match status" value="1"/>
</dbReference>
<feature type="region of interest" description="Disordered" evidence="12">
    <location>
        <begin position="1680"/>
        <end position="1702"/>
    </location>
</feature>
<dbReference type="PROSITE" id="PS00478">
    <property type="entry name" value="LIM_DOMAIN_1"/>
    <property type="match status" value="1"/>
</dbReference>
<feature type="region of interest" description="Disordered" evidence="12">
    <location>
        <begin position="1766"/>
        <end position="1810"/>
    </location>
</feature>
<dbReference type="Pfam" id="PF00046">
    <property type="entry name" value="Homeodomain"/>
    <property type="match status" value="1"/>
</dbReference>
<sequence>GEPATVAQHAAAQRQGLVVGPWATETVNERLQRADLQVWFGEQRQNFVADANSQIKDVVFAQAESDEFPSVIKQSVTHGNAQLVKVGSLAGSVGTVELHSERPHRRVTRHRDRQEAVACRKVRPLLSCLLPNFKRRHCESSPVARLTFDSRSSTMALALSVELINSDLACLASCSRSQIVPCGTVIVLDLTGSWSAWARPDTRLVQSLSSLSVMIRCFNDGGTGCCCGEDRERTLDGVLDAELKSSGRLESRPACRRSDSLFNSLHSSFAGGWRVGGPDKTSAASGEGRAAYTTPTVSAGRKVTVEQLVVLEIDSEFLLRVLIRRSWQVRFGVSHQPVRAICQLGRLGCSPAKPPQVGQLRHQFALTVVHELLNSVELRLNLGSCQSLAFLYVTSAEFQQGQKFFPVPPGGCFLLESSSGAFSGFVCVQRSELLGLGSVWNDLDSRVRCLLRRPLSGGSSTQTHLRSGHWYARLLLGFVVTFALRFVRTEPCRLKSASKSEVVANASCLDGSGSVFAASSSDAFDFGTVDGSEGRRTGCFVSSAAASASESGGAVGSSLSPVSLSLLRYDGGFRGLSSRLPGSEGTNIGTGIGRPPSASFFFFLFLSRLASSESPAATRLLGRLVGAAFPPSSAPPPLSICSSGASLPPSCWSCSALSSSACESACAWCLRSRGVGLGPRRGAFGVSSSGGWGVSLLRDGIGAPAAAAAAAAILPPPPGLGSSSEPSSNPLPPRGLRFDLTSYSSTDSSAVMMFVFVRFGQLFAALLMHSSLLFWLVGRFRGHNIFAPSLALDVVPQLLAANASRNSPRGTGHGSGQTLASGAQQACQLAGFGAAFAAAVVSAATTAIAIAAASRLLLLLLHDGLQSLRGRSAGRFALLFTKQFAAKVDRSGTHGRGCPVFKSGLQNASFLVLLAAVTAAAAAVRAVAVRAATAGAVTARAATSMAVMRTAASTTAAAAPAVSASVRVARIPPSSVSVATVVLLLLLLLLIAAASCNRDCRGAAGTGENTGSSGSSGPSSTSGHTATATAAVVSTAWHLCRGAWFWSPRSSVFSVRLLAATGASAAATSATDATFRAPSALVTATASIAGAPRLRSLVVGCSSSISGLTSASIAFDTSLASAASATSAVSIAAASRRVGGNKRSHPTRRLFVAFLSFSATVVIGCGPGHRHVRAAFIFASSFATSFVLTCMKPPPSPSPPPPSPPSSSEMSAAASTAVLFSAVLFVTDIEAEAARRPVVWQAVREQQRQAEVVLVAEVGSGLVGNFSVAGPRLWRLRQVRPLPVRLHRQPGHRQRCHRRRLVELRQAALVVWHRQLLRELVSVPQLQVGHRPSVRQRWLTLAEQPQRLHARRYTVVELNELLDVEHGVAGLQEQAAPVAARMPDEDLQPLGDSQHQLQLGSGPQAALVQRPARIQRGTVIAQRLQRRWHPRQRRHLQGDVLRQGRQRQSHLPFLADKAADAELDGFIDVHDSGMSAQVGIKFESNQLRLSTGLVENNNNNNSNNNNNNNIDDNRCDSLSVKPPPLESTLSSAADQPICHHCEGLIRDQFFLRVGDFLFHCGCLSCWACGLHLESAGKCYCKEGRIYCREDYCRLFSESQSCPRCRLRLHPNDLVMRAGSRRYHLACFTCGTCQRPFAPGDTFGMDAGGQVLCPLHLRPGGAGVTEAKKMGKLATAACLPAQQRPKGRPKKSPKAVVPADSATSTTAATVAAEVAEGHPGAQQQFNPLTSSVATTVSVDADFHSLGQGVGDGGKELIGCLGLPPVSESSSDHIALPTSSSSELGGQPPEQPHQRSEVTYRHQQHPQRQKRVRTSFKHHQLRAMKAYFLVNHNPDSKDLKQLAQRTSLSKRVLQVWFQNARAKYRRSLLKQSQAQLDLSPGNQEPLQLMQQMDEEPSGSDISSGNVGLMPAQAGTGKAGAASDDDADVDSMQGFITLHSVNCH</sequence>
<feature type="compositionally biased region" description="Low complexity" evidence="12">
    <location>
        <begin position="1496"/>
        <end position="1509"/>
    </location>
</feature>
<evidence type="ECO:0000259" key="15">
    <source>
        <dbReference type="PROSITE" id="PS50071"/>
    </source>
</evidence>
<evidence type="ECO:0000256" key="10">
    <source>
        <dbReference type="PROSITE-ProRule" id="PRU00125"/>
    </source>
</evidence>
<feature type="domain" description="LIM zinc-binding" evidence="14">
    <location>
        <begin position="1536"/>
        <end position="1597"/>
    </location>
</feature>
<protein>
    <submittedName>
        <fullName evidence="17">Protein kinase domain-containing protein</fullName>
    </submittedName>
</protein>
<dbReference type="PROSITE" id="PS00027">
    <property type="entry name" value="HOMEOBOX_1"/>
    <property type="match status" value="1"/>
</dbReference>
<dbReference type="SMART" id="SM00132">
    <property type="entry name" value="LIM"/>
    <property type="match status" value="2"/>
</dbReference>
<dbReference type="Pfam" id="PF00412">
    <property type="entry name" value="LIM"/>
    <property type="match status" value="2"/>
</dbReference>
<keyword evidence="16" id="KW-1185">Reference proteome</keyword>
<keyword evidence="13" id="KW-0812">Transmembrane</keyword>
<reference evidence="17" key="1">
    <citation type="submission" date="2016-11" db="UniProtKB">
        <authorList>
            <consortium name="WormBaseParasite"/>
        </authorList>
    </citation>
    <scope>IDENTIFICATION</scope>
</reference>
<feature type="region of interest" description="Disordered" evidence="12">
    <location>
        <begin position="1888"/>
        <end position="1922"/>
    </location>
</feature>
<name>A0A1I8GRW3_9PLAT</name>
<keyword evidence="4 10" id="KW-0862">Zinc</keyword>
<comment type="subcellular location">
    <subcellularLocation>
        <location evidence="1 9 11">Nucleus</location>
    </subcellularLocation>
</comment>
<keyword evidence="13" id="KW-1133">Transmembrane helix</keyword>
<dbReference type="InterPro" id="IPR017970">
    <property type="entry name" value="Homeobox_CS"/>
</dbReference>
<dbReference type="SUPFAM" id="SSF46689">
    <property type="entry name" value="Homeodomain-like"/>
    <property type="match status" value="1"/>
</dbReference>
<dbReference type="SMART" id="SM00389">
    <property type="entry name" value="HOX"/>
    <property type="match status" value="1"/>
</dbReference>
<accession>A0A1I8GRW3</accession>
<organism evidence="16 17">
    <name type="scientific">Macrostomum lignano</name>
    <dbReference type="NCBI Taxonomy" id="282301"/>
    <lineage>
        <taxon>Eukaryota</taxon>
        <taxon>Metazoa</taxon>
        <taxon>Spiralia</taxon>
        <taxon>Lophotrochozoa</taxon>
        <taxon>Platyhelminthes</taxon>
        <taxon>Rhabditophora</taxon>
        <taxon>Macrostomorpha</taxon>
        <taxon>Macrostomida</taxon>
        <taxon>Macrostomidae</taxon>
        <taxon>Macrostomum</taxon>
    </lineage>
</organism>
<dbReference type="GO" id="GO:0046872">
    <property type="term" value="F:metal ion binding"/>
    <property type="evidence" value="ECO:0007669"/>
    <property type="project" value="UniProtKB-KW"/>
</dbReference>
<evidence type="ECO:0000256" key="11">
    <source>
        <dbReference type="RuleBase" id="RU000682"/>
    </source>
</evidence>
<evidence type="ECO:0000256" key="9">
    <source>
        <dbReference type="PROSITE-ProRule" id="PRU00108"/>
    </source>
</evidence>
<evidence type="ECO:0000256" key="5">
    <source>
        <dbReference type="ARBA" id="ARBA00023038"/>
    </source>
</evidence>
<keyword evidence="7 9" id="KW-0371">Homeobox</keyword>
<evidence type="ECO:0000256" key="6">
    <source>
        <dbReference type="ARBA" id="ARBA00023125"/>
    </source>
</evidence>
<dbReference type="InterPro" id="IPR009057">
    <property type="entry name" value="Homeodomain-like_sf"/>
</dbReference>
<dbReference type="WBParaSite" id="maker-uti_cns_0002925-snap-gene-0.3-mRNA-1">
    <property type="protein sequence ID" value="maker-uti_cns_0002925-snap-gene-0.3-mRNA-1"/>
    <property type="gene ID" value="maker-uti_cns_0002925-snap-gene-0.3"/>
</dbReference>
<evidence type="ECO:0000256" key="2">
    <source>
        <dbReference type="ARBA" id="ARBA00022723"/>
    </source>
</evidence>
<evidence type="ECO:0000259" key="14">
    <source>
        <dbReference type="PROSITE" id="PS50023"/>
    </source>
</evidence>
<feature type="transmembrane region" description="Helical" evidence="13">
    <location>
        <begin position="976"/>
        <end position="994"/>
    </location>
</feature>
<keyword evidence="3" id="KW-0677">Repeat</keyword>
<proteinExistence type="predicted"/>
<dbReference type="Gene3D" id="1.10.10.60">
    <property type="entry name" value="Homeodomain-like"/>
    <property type="match status" value="1"/>
</dbReference>
<feature type="domain" description="Homeobox" evidence="15">
    <location>
        <begin position="1805"/>
        <end position="1865"/>
    </location>
</feature>
<dbReference type="InterPro" id="IPR050453">
    <property type="entry name" value="LIM_Homeobox_TF"/>
</dbReference>
<keyword evidence="8 9" id="KW-0539">Nucleus</keyword>